<keyword evidence="3" id="KW-1185">Reference proteome</keyword>
<comment type="caution">
    <text evidence="2">The sequence shown here is derived from an EMBL/GenBank/DDBJ whole genome shotgun (WGS) entry which is preliminary data.</text>
</comment>
<proteinExistence type="predicted"/>
<dbReference type="Gene3D" id="1.10.150.320">
    <property type="entry name" value="Photosystem II 12 kDa extrinsic protein"/>
    <property type="match status" value="1"/>
</dbReference>
<evidence type="ECO:0000256" key="1">
    <source>
        <dbReference type="SAM" id="SignalP"/>
    </source>
</evidence>
<keyword evidence="1" id="KW-0732">Signal</keyword>
<dbReference type="AlphaFoldDB" id="A0A254NB34"/>
<gene>
    <name evidence="2" type="ORF">CDO81_01495</name>
</gene>
<feature type="signal peptide" evidence="1">
    <location>
        <begin position="1"/>
        <end position="17"/>
    </location>
</feature>
<feature type="chain" id="PRO_5012400274" description="DNA-binding protein" evidence="1">
    <location>
        <begin position="18"/>
        <end position="93"/>
    </location>
</feature>
<reference evidence="2 3" key="1">
    <citation type="journal article" date="2007" name="Int. J. Syst. Evol. Microbiol.">
        <title>Description of Pelomonas aquatica sp. nov. and Pelomonas puraquae sp. nov., isolated from industrial and haemodialysis water.</title>
        <authorList>
            <person name="Gomila M."/>
            <person name="Bowien B."/>
            <person name="Falsen E."/>
            <person name="Moore E.R."/>
            <person name="Lalucat J."/>
        </authorList>
    </citation>
    <scope>NUCLEOTIDE SEQUENCE [LARGE SCALE GENOMIC DNA]</scope>
    <source>
        <strain evidence="2 3">CCUG 52769</strain>
    </source>
</reference>
<evidence type="ECO:0000313" key="2">
    <source>
        <dbReference type="EMBL" id="OWR05181.1"/>
    </source>
</evidence>
<evidence type="ECO:0008006" key="4">
    <source>
        <dbReference type="Google" id="ProtNLM"/>
    </source>
</evidence>
<sequence>MRRRALLLSGLAAPAFALTAIEVNTAKRATLESVPGLGPALVQRLLAARPFTGWPDLMQRVPGIKAATATRLSAAGLRVAGEAFESAAGGKAG</sequence>
<name>A0A254NB34_9BURK</name>
<organism evidence="2 3">
    <name type="scientific">Roseateles puraquae</name>
    <dbReference type="NCBI Taxonomy" id="431059"/>
    <lineage>
        <taxon>Bacteria</taxon>
        <taxon>Pseudomonadati</taxon>
        <taxon>Pseudomonadota</taxon>
        <taxon>Betaproteobacteria</taxon>
        <taxon>Burkholderiales</taxon>
        <taxon>Sphaerotilaceae</taxon>
        <taxon>Roseateles</taxon>
    </lineage>
</organism>
<dbReference type="Pfam" id="PF12836">
    <property type="entry name" value="HHH_3"/>
    <property type="match status" value="1"/>
</dbReference>
<dbReference type="InterPro" id="IPR010994">
    <property type="entry name" value="RuvA_2-like"/>
</dbReference>
<dbReference type="RefSeq" id="WP_088481392.1">
    <property type="nucleotide sequence ID" value="NZ_JBCNLH010000006.1"/>
</dbReference>
<dbReference type="Proteomes" id="UP000197446">
    <property type="component" value="Unassembled WGS sequence"/>
</dbReference>
<dbReference type="EMBL" id="NISI01000001">
    <property type="protein sequence ID" value="OWR05181.1"/>
    <property type="molecule type" value="Genomic_DNA"/>
</dbReference>
<protein>
    <recommendedName>
        <fullName evidence="4">DNA-binding protein</fullName>
    </recommendedName>
</protein>
<dbReference type="SUPFAM" id="SSF47781">
    <property type="entry name" value="RuvA domain 2-like"/>
    <property type="match status" value="1"/>
</dbReference>
<accession>A0A254NB34</accession>
<dbReference type="OrthoDB" id="8687931at2"/>
<evidence type="ECO:0000313" key="3">
    <source>
        <dbReference type="Proteomes" id="UP000197446"/>
    </source>
</evidence>